<dbReference type="OMA" id="WVHEGSA"/>
<protein>
    <submittedName>
        <fullName evidence="1">Uncharacterized protein</fullName>
    </submittedName>
</protein>
<gene>
    <name evidence="1" type="ORF">X975_07392</name>
</gene>
<dbReference type="AlphaFoldDB" id="A0A087TER0"/>
<organism evidence="1 2">
    <name type="scientific">Stegodyphus mimosarum</name>
    <name type="common">African social velvet spider</name>
    <dbReference type="NCBI Taxonomy" id="407821"/>
    <lineage>
        <taxon>Eukaryota</taxon>
        <taxon>Metazoa</taxon>
        <taxon>Ecdysozoa</taxon>
        <taxon>Arthropoda</taxon>
        <taxon>Chelicerata</taxon>
        <taxon>Arachnida</taxon>
        <taxon>Araneae</taxon>
        <taxon>Araneomorphae</taxon>
        <taxon>Entelegynae</taxon>
        <taxon>Eresoidea</taxon>
        <taxon>Eresidae</taxon>
        <taxon>Stegodyphus</taxon>
    </lineage>
</organism>
<name>A0A087TER0_STEMI</name>
<dbReference type="STRING" id="407821.A0A087TER0"/>
<evidence type="ECO:0000313" key="1">
    <source>
        <dbReference type="EMBL" id="KFM63599.1"/>
    </source>
</evidence>
<evidence type="ECO:0000313" key="2">
    <source>
        <dbReference type="Proteomes" id="UP000054359"/>
    </source>
</evidence>
<feature type="non-terminal residue" evidence="1">
    <location>
        <position position="98"/>
    </location>
</feature>
<proteinExistence type="predicted"/>
<sequence length="98" mass="11238">MGLSSIEENKTTCCLSPKIYQPASEDMDDLPECPRKKKMFSSSSFYEEPNAIYPTVEEQVRLCRKIAESLSDDCNMKSKGANMFFKRVKKAEKWIVAE</sequence>
<accession>A0A087TER0</accession>
<dbReference type="EMBL" id="KK114878">
    <property type="protein sequence ID" value="KFM63599.1"/>
    <property type="molecule type" value="Genomic_DNA"/>
</dbReference>
<dbReference type="Proteomes" id="UP000054359">
    <property type="component" value="Unassembled WGS sequence"/>
</dbReference>
<dbReference type="OrthoDB" id="300641at2759"/>
<reference evidence="1 2" key="1">
    <citation type="submission" date="2013-11" db="EMBL/GenBank/DDBJ databases">
        <title>Genome sequencing of Stegodyphus mimosarum.</title>
        <authorList>
            <person name="Bechsgaard J."/>
        </authorList>
    </citation>
    <scope>NUCLEOTIDE SEQUENCE [LARGE SCALE GENOMIC DNA]</scope>
</reference>
<keyword evidence="2" id="KW-1185">Reference proteome</keyword>